<evidence type="ECO:0000313" key="1">
    <source>
        <dbReference type="EMBL" id="SKA78138.1"/>
    </source>
</evidence>
<evidence type="ECO:0000313" key="2">
    <source>
        <dbReference type="Proteomes" id="UP000190774"/>
    </source>
</evidence>
<dbReference type="Proteomes" id="UP000190774">
    <property type="component" value="Unassembled WGS sequence"/>
</dbReference>
<proteinExistence type="predicted"/>
<dbReference type="AlphaFoldDB" id="A0A1T4WMM7"/>
<gene>
    <name evidence="1" type="ORF">SAMN02745166_00472</name>
</gene>
<organism evidence="1 2">
    <name type="scientific">Prosthecobacter debontii</name>
    <dbReference type="NCBI Taxonomy" id="48467"/>
    <lineage>
        <taxon>Bacteria</taxon>
        <taxon>Pseudomonadati</taxon>
        <taxon>Verrucomicrobiota</taxon>
        <taxon>Verrucomicrobiia</taxon>
        <taxon>Verrucomicrobiales</taxon>
        <taxon>Verrucomicrobiaceae</taxon>
        <taxon>Prosthecobacter</taxon>
    </lineage>
</organism>
<dbReference type="STRING" id="48467.SAMN02745166_00472"/>
<accession>A0A1T4WMM7</accession>
<name>A0A1T4WMM7_9BACT</name>
<keyword evidence="2" id="KW-1185">Reference proteome</keyword>
<dbReference type="EMBL" id="FUYE01000001">
    <property type="protein sequence ID" value="SKA78138.1"/>
    <property type="molecule type" value="Genomic_DNA"/>
</dbReference>
<protein>
    <submittedName>
        <fullName evidence="1">Uncharacterized protein</fullName>
    </submittedName>
</protein>
<reference evidence="2" key="1">
    <citation type="submission" date="2017-02" db="EMBL/GenBank/DDBJ databases">
        <authorList>
            <person name="Varghese N."/>
            <person name="Submissions S."/>
        </authorList>
    </citation>
    <scope>NUCLEOTIDE SEQUENCE [LARGE SCALE GENOMIC DNA]</scope>
    <source>
        <strain evidence="2">ATCC 700200</strain>
    </source>
</reference>
<sequence>MGQGHYGKEDYPATIAADREALDLFRSFFTESEDVAARLHDLAIAEKASGDEAAAELYDREALRLQLTRQGHSRVGLSGYGPPLTRWINLPDNPPDGRT</sequence>